<keyword evidence="2" id="KW-1185">Reference proteome</keyword>
<organism evidence="1 2">
    <name type="scientific">Collimonas rhizosphaerae</name>
    <dbReference type="NCBI Taxonomy" id="3126357"/>
    <lineage>
        <taxon>Bacteria</taxon>
        <taxon>Pseudomonadati</taxon>
        <taxon>Pseudomonadota</taxon>
        <taxon>Betaproteobacteria</taxon>
        <taxon>Burkholderiales</taxon>
        <taxon>Oxalobacteraceae</taxon>
        <taxon>Collimonas</taxon>
    </lineage>
</organism>
<dbReference type="SUPFAM" id="SSF54001">
    <property type="entry name" value="Cysteine proteinases"/>
    <property type="match status" value="1"/>
</dbReference>
<evidence type="ECO:0000313" key="2">
    <source>
        <dbReference type="Proteomes" id="UP001495910"/>
    </source>
</evidence>
<dbReference type="InterPro" id="IPR038765">
    <property type="entry name" value="Papain-like_cys_pep_sf"/>
</dbReference>
<gene>
    <name evidence="1" type="ORF">V8G57_07460</name>
</gene>
<comment type="caution">
    <text evidence="1">The sequence shown here is derived from an EMBL/GenBank/DDBJ whole genome shotgun (WGS) entry which is preliminary data.</text>
</comment>
<dbReference type="Proteomes" id="UP001495910">
    <property type="component" value="Unassembled WGS sequence"/>
</dbReference>
<name>A0ABU9PTB6_9BURK</name>
<dbReference type="Gene3D" id="3.90.1720.10">
    <property type="entry name" value="endopeptidase domain like (from Nostoc punctiforme)"/>
    <property type="match status" value="1"/>
</dbReference>
<protein>
    <recommendedName>
        <fullName evidence="3">Permuted papain-like amidase YaeF/Yiix C92 family enzyme</fullName>
    </recommendedName>
</protein>
<dbReference type="RefSeq" id="WP_342828844.1">
    <property type="nucleotide sequence ID" value="NZ_JBANDC010000004.1"/>
</dbReference>
<dbReference type="EMBL" id="JBANDC010000004">
    <property type="protein sequence ID" value="MEM4987225.1"/>
    <property type="molecule type" value="Genomic_DNA"/>
</dbReference>
<evidence type="ECO:0000313" key="1">
    <source>
        <dbReference type="EMBL" id="MEM4987225.1"/>
    </source>
</evidence>
<evidence type="ECO:0008006" key="3">
    <source>
        <dbReference type="Google" id="ProtNLM"/>
    </source>
</evidence>
<reference evidence="1 2" key="1">
    <citation type="submission" date="2024-02" db="EMBL/GenBank/DDBJ databases">
        <title>Draft genome sequence of Collimonas sp. strain H4R21, an effective mineral-weathering bacterial strain isolated from the beech rhizosphere.</title>
        <authorList>
            <person name="Morin E."/>
            <person name="Uroz S."/>
            <person name="Leveau J.H.J."/>
            <person name="Kumar R."/>
            <person name="Rey M.W."/>
            <person name="Pham J."/>
        </authorList>
    </citation>
    <scope>NUCLEOTIDE SEQUENCE [LARGE SCALE GENOMIC DNA]</scope>
    <source>
        <strain evidence="1 2">H4R21</strain>
    </source>
</reference>
<proteinExistence type="predicted"/>
<accession>A0ABU9PTB6</accession>
<sequence length="205" mass="22622">MDLKIADIQAGDVLLCYSRMTAEEETATGTGYSHTAIALAGERVLEASNEGVQVVSVGRLLEDYDHIAVLRELGTNELWGEATLNSLEEFAVQATGKRFNQTGLVRFPARRESNRNNLMERVHGYFEGTTREIPSIRGVYFCSELITAVFIHVGIIEQSAAVVFTPETFSPSDIAKDKVFGFFCGYVKSTSSYVVPDGDFFKSNI</sequence>